<feature type="non-terminal residue" evidence="1">
    <location>
        <position position="1"/>
    </location>
</feature>
<name>X1GKP5_9ZZZZ</name>
<evidence type="ECO:0000313" key="1">
    <source>
        <dbReference type="EMBL" id="GAH57762.1"/>
    </source>
</evidence>
<comment type="caution">
    <text evidence="1">The sequence shown here is derived from an EMBL/GenBank/DDBJ whole genome shotgun (WGS) entry which is preliminary data.</text>
</comment>
<proteinExistence type="predicted"/>
<accession>X1GKP5</accession>
<protein>
    <submittedName>
        <fullName evidence="1">Uncharacterized protein</fullName>
    </submittedName>
</protein>
<dbReference type="AlphaFoldDB" id="X1GKP5"/>
<dbReference type="EMBL" id="BARU01025168">
    <property type="protein sequence ID" value="GAH57762.1"/>
    <property type="molecule type" value="Genomic_DNA"/>
</dbReference>
<organism evidence="1">
    <name type="scientific">marine sediment metagenome</name>
    <dbReference type="NCBI Taxonomy" id="412755"/>
    <lineage>
        <taxon>unclassified sequences</taxon>
        <taxon>metagenomes</taxon>
        <taxon>ecological metagenomes</taxon>
    </lineage>
</organism>
<reference evidence="1" key="1">
    <citation type="journal article" date="2014" name="Front. Microbiol.">
        <title>High frequency of phylogenetically diverse reductive dehalogenase-homologous genes in deep subseafloor sedimentary metagenomes.</title>
        <authorList>
            <person name="Kawai M."/>
            <person name="Futagami T."/>
            <person name="Toyoda A."/>
            <person name="Takaki Y."/>
            <person name="Nishi S."/>
            <person name="Hori S."/>
            <person name="Arai W."/>
            <person name="Tsubouchi T."/>
            <person name="Morono Y."/>
            <person name="Uchiyama I."/>
            <person name="Ito T."/>
            <person name="Fujiyama A."/>
            <person name="Inagaki F."/>
            <person name="Takami H."/>
        </authorList>
    </citation>
    <scope>NUCLEOTIDE SEQUENCE</scope>
    <source>
        <strain evidence="1">Expedition CK06-06</strain>
    </source>
</reference>
<sequence>PKFFTPFTWLYWPVRIVARLGVHIEFVQKQLFSRMPPAAIRSIFGVFITPDKWPP</sequence>
<gene>
    <name evidence="1" type="ORF">S03H2_40581</name>
</gene>